<name>A0A086JDH6_TOXGO</name>
<dbReference type="AlphaFoldDB" id="A0A086JDH6"/>
<comment type="caution">
    <text evidence="3">The sequence shown here is derived from an EMBL/GenBank/DDBJ whole genome shotgun (WGS) entry which is preliminary data.</text>
</comment>
<feature type="signal peptide" evidence="2">
    <location>
        <begin position="1"/>
        <end position="20"/>
    </location>
</feature>
<feature type="compositionally biased region" description="Basic and acidic residues" evidence="1">
    <location>
        <begin position="66"/>
        <end position="84"/>
    </location>
</feature>
<proteinExistence type="predicted"/>
<dbReference type="EMBL" id="AEYI02002088">
    <property type="protein sequence ID" value="KFG30194.1"/>
    <property type="molecule type" value="Genomic_DNA"/>
</dbReference>
<evidence type="ECO:0008006" key="5">
    <source>
        <dbReference type="Google" id="ProtNLM"/>
    </source>
</evidence>
<accession>A0A086JDH6</accession>
<evidence type="ECO:0000256" key="2">
    <source>
        <dbReference type="SAM" id="SignalP"/>
    </source>
</evidence>
<gene>
    <name evidence="3" type="ORF">TGP89_306455</name>
</gene>
<evidence type="ECO:0000313" key="3">
    <source>
        <dbReference type="EMBL" id="KFG30194.1"/>
    </source>
</evidence>
<sequence>MKLGRLVLLVLSFLALSLFSSEDGSVQVAEAVRIFGRKKKKDVQKGEKDNKEEKKEKKKQKKKKRDYFEDTGDGRTPVDRVFEE</sequence>
<dbReference type="Proteomes" id="UP000028828">
    <property type="component" value="Unassembled WGS sequence"/>
</dbReference>
<feature type="compositionally biased region" description="Basic residues" evidence="1">
    <location>
        <begin position="56"/>
        <end position="65"/>
    </location>
</feature>
<dbReference type="VEuPathDB" id="ToxoDB:TGP89_306455"/>
<protein>
    <recommendedName>
        <fullName evidence="5">Transmembrane protein</fullName>
    </recommendedName>
</protein>
<keyword evidence="2" id="KW-0732">Signal</keyword>
<evidence type="ECO:0000256" key="1">
    <source>
        <dbReference type="SAM" id="MobiDB-lite"/>
    </source>
</evidence>
<reference evidence="3 4" key="1">
    <citation type="submission" date="2014-03" db="EMBL/GenBank/DDBJ databases">
        <authorList>
            <person name="Sibley D."/>
            <person name="Venepally P."/>
            <person name="Karamycheva S."/>
            <person name="Hadjithomas M."/>
            <person name="Khan A."/>
            <person name="Brunk B."/>
            <person name="Roos D."/>
            <person name="Caler E."/>
            <person name="Lorenzi H."/>
        </authorList>
    </citation>
    <scope>NUCLEOTIDE SEQUENCE [LARGE SCALE GENOMIC DNA]</scope>
    <source>
        <strain evidence="4">p89</strain>
    </source>
</reference>
<feature type="chain" id="PRO_5001808175" description="Transmembrane protein" evidence="2">
    <location>
        <begin position="21"/>
        <end position="84"/>
    </location>
</feature>
<feature type="region of interest" description="Disordered" evidence="1">
    <location>
        <begin position="38"/>
        <end position="84"/>
    </location>
</feature>
<organism evidence="3 4">
    <name type="scientific">Toxoplasma gondii p89</name>
    <dbReference type="NCBI Taxonomy" id="943119"/>
    <lineage>
        <taxon>Eukaryota</taxon>
        <taxon>Sar</taxon>
        <taxon>Alveolata</taxon>
        <taxon>Apicomplexa</taxon>
        <taxon>Conoidasida</taxon>
        <taxon>Coccidia</taxon>
        <taxon>Eucoccidiorida</taxon>
        <taxon>Eimeriorina</taxon>
        <taxon>Sarcocystidae</taxon>
        <taxon>Toxoplasma</taxon>
    </lineage>
</organism>
<evidence type="ECO:0000313" key="4">
    <source>
        <dbReference type="Proteomes" id="UP000028828"/>
    </source>
</evidence>
<feature type="compositionally biased region" description="Basic and acidic residues" evidence="1">
    <location>
        <begin position="43"/>
        <end position="55"/>
    </location>
</feature>